<feature type="region of interest" description="Disordered" evidence="1">
    <location>
        <begin position="150"/>
        <end position="204"/>
    </location>
</feature>
<accession>A0ABQ9UJ17</accession>
<organism evidence="2 3">
    <name type="scientific">Saguinus oedipus</name>
    <name type="common">Cotton-top tamarin</name>
    <name type="synonym">Oedipomidas oedipus</name>
    <dbReference type="NCBI Taxonomy" id="9490"/>
    <lineage>
        <taxon>Eukaryota</taxon>
        <taxon>Metazoa</taxon>
        <taxon>Chordata</taxon>
        <taxon>Craniata</taxon>
        <taxon>Vertebrata</taxon>
        <taxon>Euteleostomi</taxon>
        <taxon>Mammalia</taxon>
        <taxon>Eutheria</taxon>
        <taxon>Euarchontoglires</taxon>
        <taxon>Primates</taxon>
        <taxon>Haplorrhini</taxon>
        <taxon>Platyrrhini</taxon>
        <taxon>Cebidae</taxon>
        <taxon>Callitrichinae</taxon>
        <taxon>Saguinus</taxon>
    </lineage>
</organism>
<evidence type="ECO:0000256" key="1">
    <source>
        <dbReference type="SAM" id="MobiDB-lite"/>
    </source>
</evidence>
<sequence length="265" mass="28805">MNREDGLSLHLVETPQRLTQDTLLDAGGPWRAIEGPGPRRRPVCHAPHPTHNCRAETRNTLRTSMSPADLLDSMCINRKLGEMGSSSSASAVSEMNVTEIVPWLHDANRCWWQSGRTWGAAGIMWSPAAKWTGSDFPSCELTSQHHFHACSATGSPRGDVPGTGAERPVDSQHRTHSGLSGSESAANVRDSGCHPPWHTQAVESARRLVPQERTRVSDLPPHQSCKAASSLVIPQPSPPCAKAHFCQMAKTVTCCPSPEDGRTFR</sequence>
<gene>
    <name evidence="2" type="ORF">P7K49_026070</name>
</gene>
<evidence type="ECO:0000313" key="3">
    <source>
        <dbReference type="Proteomes" id="UP001266305"/>
    </source>
</evidence>
<keyword evidence="3" id="KW-1185">Reference proteome</keyword>
<dbReference type="Proteomes" id="UP001266305">
    <property type="component" value="Unassembled WGS sequence"/>
</dbReference>
<comment type="caution">
    <text evidence="2">The sequence shown here is derived from an EMBL/GenBank/DDBJ whole genome shotgun (WGS) entry which is preliminary data.</text>
</comment>
<protein>
    <submittedName>
        <fullName evidence="2">Uncharacterized protein</fullName>
    </submittedName>
</protein>
<proteinExistence type="predicted"/>
<evidence type="ECO:0000313" key="2">
    <source>
        <dbReference type="EMBL" id="KAK2097036.1"/>
    </source>
</evidence>
<name>A0ABQ9UJ17_SAGOE</name>
<dbReference type="EMBL" id="JASSZA010000012">
    <property type="protein sequence ID" value="KAK2097036.1"/>
    <property type="molecule type" value="Genomic_DNA"/>
</dbReference>
<reference evidence="2 3" key="1">
    <citation type="submission" date="2023-05" db="EMBL/GenBank/DDBJ databases">
        <title>B98-5 Cell Line De Novo Hybrid Assembly: An Optical Mapping Approach.</title>
        <authorList>
            <person name="Kananen K."/>
            <person name="Auerbach J.A."/>
            <person name="Kautto E."/>
            <person name="Blachly J.S."/>
        </authorList>
    </citation>
    <scope>NUCLEOTIDE SEQUENCE [LARGE SCALE GENOMIC DNA]</scope>
    <source>
        <strain evidence="2">B95-8</strain>
        <tissue evidence="2">Cell line</tissue>
    </source>
</reference>